<dbReference type="Gene3D" id="3.40.50.1820">
    <property type="entry name" value="alpha/beta hydrolase"/>
    <property type="match status" value="1"/>
</dbReference>
<dbReference type="InterPro" id="IPR029058">
    <property type="entry name" value="AB_hydrolase_fold"/>
</dbReference>
<dbReference type="PANTHER" id="PTHR43358">
    <property type="entry name" value="ALPHA/BETA-HYDROLASE"/>
    <property type="match status" value="1"/>
</dbReference>
<sequence length="299" mass="33835">MRQTLKIFINMKYKSERIKFLFLAFLFGLISFFVIAHLLVIITLAPVRANVGDPPLGYKKIEFKSKSGRIIRGWFNNSSNKKGIIILLHGIRANRLAMLERANFLVKNGYSALLIDFQAHGESDGDLITIGIRESEDVRSAIHFVKEKDSRSKIGIIGSSLGGASALLADISKEIDFMIVESVFSTIDLAIRNRVAIRIAKPLALFTPLATYILKYEINIPESGLNPIDHIYKVKCPIFVISGREDLYTFESESLNMYHQAPTPKELWIVNKAGHVDLYAFSKAEYENRILSFIKNYMN</sequence>
<gene>
    <name evidence="3" type="ORF">LEP1GSC079_2277</name>
</gene>
<name>A0A0F6IEM0_LEPIR</name>
<dbReference type="PANTHER" id="PTHR43358:SF4">
    <property type="entry name" value="ALPHA_BETA HYDROLASE FOLD-1 DOMAIN-CONTAINING PROTEIN"/>
    <property type="match status" value="1"/>
</dbReference>
<evidence type="ECO:0000313" key="3">
    <source>
        <dbReference type="EMBL" id="EMJ36495.1"/>
    </source>
</evidence>
<evidence type="ECO:0000259" key="2">
    <source>
        <dbReference type="Pfam" id="PF12146"/>
    </source>
</evidence>
<comment type="caution">
    <text evidence="3">The sequence shown here is derived from an EMBL/GenBank/DDBJ whole genome shotgun (WGS) entry which is preliminary data.</text>
</comment>
<protein>
    <submittedName>
        <fullName evidence="3">Alpha/beta hydrolase family protein</fullName>
    </submittedName>
</protein>
<dbReference type="SUPFAM" id="SSF53474">
    <property type="entry name" value="alpha/beta-Hydrolases"/>
    <property type="match status" value="1"/>
</dbReference>
<keyword evidence="1" id="KW-0812">Transmembrane</keyword>
<dbReference type="Pfam" id="PF12146">
    <property type="entry name" value="Hydrolase_4"/>
    <property type="match status" value="1"/>
</dbReference>
<dbReference type="EMBL" id="AKWR02000121">
    <property type="protein sequence ID" value="EMJ36495.1"/>
    <property type="molecule type" value="Genomic_DNA"/>
</dbReference>
<dbReference type="InterPro" id="IPR022742">
    <property type="entry name" value="Hydrolase_4"/>
</dbReference>
<dbReference type="InterPro" id="IPR052920">
    <property type="entry name" value="DNA-binding_regulatory"/>
</dbReference>
<proteinExistence type="predicted"/>
<dbReference type="Proteomes" id="UP000012164">
    <property type="component" value="Unassembled WGS sequence"/>
</dbReference>
<organism evidence="3 4">
    <name type="scientific">Leptospira interrogans str. FPW1039</name>
    <dbReference type="NCBI Taxonomy" id="1193040"/>
    <lineage>
        <taxon>Bacteria</taxon>
        <taxon>Pseudomonadati</taxon>
        <taxon>Spirochaetota</taxon>
        <taxon>Spirochaetia</taxon>
        <taxon>Leptospirales</taxon>
        <taxon>Leptospiraceae</taxon>
        <taxon>Leptospira</taxon>
    </lineage>
</organism>
<reference evidence="3 4" key="1">
    <citation type="submission" date="2013-01" db="EMBL/GenBank/DDBJ databases">
        <authorList>
            <person name="Harkins D.M."/>
            <person name="Durkin A.S."/>
            <person name="Brinkac L.M."/>
            <person name="Haft D.H."/>
            <person name="Selengut J.D."/>
            <person name="Sanka R."/>
            <person name="DePew J."/>
            <person name="Purushe J."/>
            <person name="Peacock S.J."/>
            <person name="Thaipadungpanit J."/>
            <person name="Wuthiekanun V.W."/>
            <person name="Day N.P."/>
            <person name="Vinetz J.M."/>
            <person name="Sutton G.G."/>
            <person name="Nierman W.C."/>
            <person name="Fouts D.E."/>
        </authorList>
    </citation>
    <scope>NUCLEOTIDE SEQUENCE [LARGE SCALE GENOMIC DNA]</scope>
    <source>
        <strain evidence="3 4">FPW1039</strain>
    </source>
</reference>
<keyword evidence="1" id="KW-0472">Membrane</keyword>
<dbReference type="AlphaFoldDB" id="A0A0F6IEM0"/>
<keyword evidence="1" id="KW-1133">Transmembrane helix</keyword>
<keyword evidence="3" id="KW-0378">Hydrolase</keyword>
<accession>A0A0F6IEM0</accession>
<evidence type="ECO:0000256" key="1">
    <source>
        <dbReference type="SAM" id="Phobius"/>
    </source>
</evidence>
<dbReference type="GO" id="GO:0016787">
    <property type="term" value="F:hydrolase activity"/>
    <property type="evidence" value="ECO:0007669"/>
    <property type="project" value="UniProtKB-KW"/>
</dbReference>
<evidence type="ECO:0000313" key="4">
    <source>
        <dbReference type="Proteomes" id="UP000012164"/>
    </source>
</evidence>
<feature type="domain" description="Serine aminopeptidase S33" evidence="2">
    <location>
        <begin position="80"/>
        <end position="169"/>
    </location>
</feature>
<feature type="transmembrane region" description="Helical" evidence="1">
    <location>
        <begin position="20"/>
        <end position="45"/>
    </location>
</feature>